<protein>
    <submittedName>
        <fullName evidence="1">Uncharacterized protein</fullName>
    </submittedName>
</protein>
<sequence>MSKYFTLLPVMWFERINRVQLTALSPLNYHFHDECETEKRLTLYDLRAKFEKSITVCVIAHAALFPLSPGRAVLEVHILAVQAMLPA</sequence>
<proteinExistence type="predicted"/>
<reference evidence="1 2" key="1">
    <citation type="submission" date="2018-08" db="EMBL/GenBank/DDBJ databases">
        <title>Complete genomic analysis of a Citrobacter pasteurii isolated from cockles (Cerastoderma edule) containing a new chromosomic qnrB allele.</title>
        <authorList>
            <person name="Rodrigues A."/>
            <person name="Baptista T."/>
            <person name="Quesada A."/>
            <person name="Campos M.J."/>
        </authorList>
    </citation>
    <scope>NUCLEOTIDE SEQUENCE [LARGE SCALE GENOMIC DNA]</scope>
    <source>
        <strain evidence="1 2">BA18</strain>
    </source>
</reference>
<name>A0A6N6K279_9ENTR</name>
<dbReference type="Proteomes" id="UP000468420">
    <property type="component" value="Unassembled WGS sequence"/>
</dbReference>
<dbReference type="AlphaFoldDB" id="A0A6N6K279"/>
<gene>
    <name evidence="1" type="ORF">DXF85_15175</name>
</gene>
<evidence type="ECO:0000313" key="2">
    <source>
        <dbReference type="Proteomes" id="UP000468420"/>
    </source>
</evidence>
<dbReference type="EMBL" id="QRDC01000013">
    <property type="protein sequence ID" value="KAA1276700.1"/>
    <property type="molecule type" value="Genomic_DNA"/>
</dbReference>
<comment type="caution">
    <text evidence="1">The sequence shown here is derived from an EMBL/GenBank/DDBJ whole genome shotgun (WGS) entry which is preliminary data.</text>
</comment>
<evidence type="ECO:0000313" key="1">
    <source>
        <dbReference type="EMBL" id="KAA1276700.1"/>
    </source>
</evidence>
<organism evidence="1 2">
    <name type="scientific">Citrobacter pasteurii</name>
    <dbReference type="NCBI Taxonomy" id="1563222"/>
    <lineage>
        <taxon>Bacteria</taxon>
        <taxon>Pseudomonadati</taxon>
        <taxon>Pseudomonadota</taxon>
        <taxon>Gammaproteobacteria</taxon>
        <taxon>Enterobacterales</taxon>
        <taxon>Enterobacteriaceae</taxon>
        <taxon>Citrobacter</taxon>
    </lineage>
</organism>
<accession>A0A6N6K279</accession>